<dbReference type="OrthoDB" id="9779853at2"/>
<accession>A0A2S3ULI6</accession>
<dbReference type="EMBL" id="PPCN01000013">
    <property type="protein sequence ID" value="POF28555.1"/>
    <property type="molecule type" value="Genomic_DNA"/>
</dbReference>
<dbReference type="SUPFAM" id="SSF53474">
    <property type="entry name" value="alpha/beta-Hydrolases"/>
    <property type="match status" value="1"/>
</dbReference>
<sequence length="246" mass="27231">MVHGWACPGDFFHAQTDALRSRARCIVPDLPGHGKTADRLPLTIDSAGDAIQAYLIEHDLKDVVLCGWSMGALVVYSLLERHGAERISSVVAIDMSPKAVNDADWQHGSQNGLTAEVNALVLDNMIAQWAAFPEQVARQMFAAGRPVDPDLMAFAQSEIARGNPVLLKAMWASLTDQDFRAFLRDFPVPLHLAVGLHSQLYGPGMYRWHEENVPDLHLHEFANSGHSPHLEEPERFNRLLTDLVTA</sequence>
<dbReference type="InterPro" id="IPR050266">
    <property type="entry name" value="AB_hydrolase_sf"/>
</dbReference>
<dbReference type="AlphaFoldDB" id="A0A2S3ULI6"/>
<keyword evidence="1" id="KW-0378">Hydrolase</keyword>
<dbReference type="PANTHER" id="PTHR43798:SF31">
    <property type="entry name" value="AB HYDROLASE SUPERFAMILY PROTEIN YCLE"/>
    <property type="match status" value="1"/>
</dbReference>
<dbReference type="GO" id="GO:0016020">
    <property type="term" value="C:membrane"/>
    <property type="evidence" value="ECO:0007669"/>
    <property type="project" value="TreeGrafter"/>
</dbReference>
<dbReference type="Pfam" id="PF12697">
    <property type="entry name" value="Abhydrolase_6"/>
    <property type="match status" value="1"/>
</dbReference>
<organism evidence="3 4">
    <name type="scientific">Roseibium marinum</name>
    <dbReference type="NCBI Taxonomy" id="281252"/>
    <lineage>
        <taxon>Bacteria</taxon>
        <taxon>Pseudomonadati</taxon>
        <taxon>Pseudomonadota</taxon>
        <taxon>Alphaproteobacteria</taxon>
        <taxon>Hyphomicrobiales</taxon>
        <taxon>Stappiaceae</taxon>
        <taxon>Roseibium</taxon>
    </lineage>
</organism>
<dbReference type="Gene3D" id="3.40.50.1820">
    <property type="entry name" value="alpha/beta hydrolase"/>
    <property type="match status" value="1"/>
</dbReference>
<dbReference type="InterPro" id="IPR000073">
    <property type="entry name" value="AB_hydrolase_1"/>
</dbReference>
<feature type="domain" description="AB hydrolase-1" evidence="2">
    <location>
        <begin position="1"/>
        <end position="238"/>
    </location>
</feature>
<protein>
    <submittedName>
        <fullName evidence="3">Pimeloyl-[acyl-carrier protein] methyl ester esterase</fullName>
    </submittedName>
</protein>
<dbReference type="InterPro" id="IPR029058">
    <property type="entry name" value="AB_hydrolase_fold"/>
</dbReference>
<dbReference type="Proteomes" id="UP000236959">
    <property type="component" value="Unassembled WGS sequence"/>
</dbReference>
<evidence type="ECO:0000259" key="2">
    <source>
        <dbReference type="Pfam" id="PF12697"/>
    </source>
</evidence>
<name>A0A2S3ULI6_9HYPH</name>
<dbReference type="GO" id="GO:0016787">
    <property type="term" value="F:hydrolase activity"/>
    <property type="evidence" value="ECO:0007669"/>
    <property type="project" value="UniProtKB-KW"/>
</dbReference>
<comment type="caution">
    <text evidence="3">The sequence shown here is derived from an EMBL/GenBank/DDBJ whole genome shotgun (WGS) entry which is preliminary data.</text>
</comment>
<proteinExistence type="predicted"/>
<evidence type="ECO:0000313" key="3">
    <source>
        <dbReference type="EMBL" id="POF28555.1"/>
    </source>
</evidence>
<dbReference type="PANTHER" id="PTHR43798">
    <property type="entry name" value="MONOACYLGLYCEROL LIPASE"/>
    <property type="match status" value="1"/>
</dbReference>
<gene>
    <name evidence="3" type="ORF">CLV41_113118</name>
</gene>
<evidence type="ECO:0000256" key="1">
    <source>
        <dbReference type="ARBA" id="ARBA00022801"/>
    </source>
</evidence>
<reference evidence="3 4" key="1">
    <citation type="submission" date="2018-01" db="EMBL/GenBank/DDBJ databases">
        <title>Genomic Encyclopedia of Archaeal and Bacterial Type Strains, Phase II (KMG-II): from individual species to whole genera.</title>
        <authorList>
            <person name="Goeker M."/>
        </authorList>
    </citation>
    <scope>NUCLEOTIDE SEQUENCE [LARGE SCALE GENOMIC DNA]</scope>
    <source>
        <strain evidence="3 4">DSM 17023</strain>
    </source>
</reference>
<keyword evidence="4" id="KW-1185">Reference proteome</keyword>
<evidence type="ECO:0000313" key="4">
    <source>
        <dbReference type="Proteomes" id="UP000236959"/>
    </source>
</evidence>